<dbReference type="EMBL" id="MFNE01000046">
    <property type="protein sequence ID" value="OGG93718.1"/>
    <property type="molecule type" value="Genomic_DNA"/>
</dbReference>
<reference evidence="1 2" key="1">
    <citation type="journal article" date="2016" name="Nat. Commun.">
        <title>Thousands of microbial genomes shed light on interconnected biogeochemical processes in an aquifer system.</title>
        <authorList>
            <person name="Anantharaman K."/>
            <person name="Brown C.T."/>
            <person name="Hug L.A."/>
            <person name="Sharon I."/>
            <person name="Castelle C.J."/>
            <person name="Probst A.J."/>
            <person name="Thomas B.C."/>
            <person name="Singh A."/>
            <person name="Wilkins M.J."/>
            <person name="Karaoz U."/>
            <person name="Brodie E.L."/>
            <person name="Williams K.H."/>
            <person name="Hubbard S.S."/>
            <person name="Banfield J.F."/>
        </authorList>
    </citation>
    <scope>NUCLEOTIDE SEQUENCE [LARGE SCALE GENOMIC DNA]</scope>
</reference>
<evidence type="ECO:0000313" key="2">
    <source>
        <dbReference type="Proteomes" id="UP000178449"/>
    </source>
</evidence>
<evidence type="ECO:0000313" key="1">
    <source>
        <dbReference type="EMBL" id="OGG93718.1"/>
    </source>
</evidence>
<name>A0A1F6G6J1_9PROT</name>
<sequence length="331" mass="37421">MLAALVLSGPSLVRAKSLLAIFPLENTRITSDYDWFGSYVEGYLRANLTRMGQVDLISFEVLRTAPEKGPLVWGGYRLGGTYQKVGRLVQIKLALSEKGEEVQSWERTFKPQEMADQLQALGKAVLERVAPGAQWPANEFYLDPSEETASFFKARHKRFTQAEGPSLQEAYRLFTRFGEYEEPLIIAEVATQLYLASINEPKEMVELLKKGERLLRRGLVAHPDSAELLAALALGYYLTRSYPSFIEKTAEQALRRDSRQDLALWMKILSVGMQSGQGHELLLQFRGLNPYGFGSKARLPYLHGIFKTEMARAETIIQQVENPDPMNLQSR</sequence>
<gene>
    <name evidence="1" type="ORF">A2527_11380</name>
</gene>
<proteinExistence type="predicted"/>
<dbReference type="Proteomes" id="UP000178449">
    <property type="component" value="Unassembled WGS sequence"/>
</dbReference>
<protein>
    <submittedName>
        <fullName evidence="1">Uncharacterized protein</fullName>
    </submittedName>
</protein>
<dbReference type="STRING" id="1817772.A2527_11380"/>
<accession>A0A1F6G6J1</accession>
<organism evidence="1 2">
    <name type="scientific">Candidatus Lambdaproteobacteria bacterium RIFOXYD2_FULL_50_16</name>
    <dbReference type="NCBI Taxonomy" id="1817772"/>
    <lineage>
        <taxon>Bacteria</taxon>
        <taxon>Pseudomonadati</taxon>
        <taxon>Pseudomonadota</taxon>
        <taxon>Candidatus Lambdaproteobacteria</taxon>
    </lineage>
</organism>
<dbReference type="AlphaFoldDB" id="A0A1F6G6J1"/>
<comment type="caution">
    <text evidence="1">The sequence shown here is derived from an EMBL/GenBank/DDBJ whole genome shotgun (WGS) entry which is preliminary data.</text>
</comment>